<proteinExistence type="predicted"/>
<dbReference type="AlphaFoldDB" id="C6I0J7"/>
<dbReference type="PANTHER" id="PTHR45586:SF1">
    <property type="entry name" value="LIPOPOLYSACCHARIDE ASSEMBLY PROTEIN B"/>
    <property type="match status" value="1"/>
</dbReference>
<feature type="compositionally biased region" description="Acidic residues" evidence="3">
    <location>
        <begin position="329"/>
        <end position="338"/>
    </location>
</feature>
<feature type="compositionally biased region" description="Pro residues" evidence="3">
    <location>
        <begin position="339"/>
        <end position="359"/>
    </location>
</feature>
<feature type="region of interest" description="Disordered" evidence="3">
    <location>
        <begin position="264"/>
        <end position="360"/>
    </location>
</feature>
<protein>
    <submittedName>
        <fullName evidence="4">TPR-domain containing protein</fullName>
    </submittedName>
</protein>
<evidence type="ECO:0000256" key="3">
    <source>
        <dbReference type="SAM" id="MobiDB-lite"/>
    </source>
</evidence>
<evidence type="ECO:0000313" key="4">
    <source>
        <dbReference type="EMBL" id="EES51652.1"/>
    </source>
</evidence>
<feature type="compositionally biased region" description="Pro residues" evidence="3">
    <location>
        <begin position="138"/>
        <end position="151"/>
    </location>
</feature>
<name>C6I0J7_9BACT</name>
<evidence type="ECO:0000256" key="1">
    <source>
        <dbReference type="ARBA" id="ARBA00022737"/>
    </source>
</evidence>
<evidence type="ECO:0000256" key="2">
    <source>
        <dbReference type="ARBA" id="ARBA00022803"/>
    </source>
</evidence>
<evidence type="ECO:0000313" key="5">
    <source>
        <dbReference type="Proteomes" id="UP000009374"/>
    </source>
</evidence>
<dbReference type="Pfam" id="PF13432">
    <property type="entry name" value="TPR_16"/>
    <property type="match status" value="1"/>
</dbReference>
<dbReference type="PANTHER" id="PTHR45586">
    <property type="entry name" value="TPR REPEAT-CONTAINING PROTEIN PA4667"/>
    <property type="match status" value="1"/>
</dbReference>
<feature type="compositionally biased region" description="Acidic residues" evidence="3">
    <location>
        <begin position="285"/>
        <end position="299"/>
    </location>
</feature>
<gene>
    <name evidence="4" type="ORF">UBAL3_95680090</name>
</gene>
<keyword evidence="1" id="KW-0677">Repeat</keyword>
<feature type="region of interest" description="Disordered" evidence="3">
    <location>
        <begin position="131"/>
        <end position="174"/>
    </location>
</feature>
<dbReference type="SUPFAM" id="SSF48452">
    <property type="entry name" value="TPR-like"/>
    <property type="match status" value="1"/>
</dbReference>
<dbReference type="Proteomes" id="UP000009374">
    <property type="component" value="Unassembled WGS sequence"/>
</dbReference>
<dbReference type="Pfam" id="PF13181">
    <property type="entry name" value="TPR_8"/>
    <property type="match status" value="1"/>
</dbReference>
<sequence>MNPEELKVLEERIKANPKSRSFLQLAEAYIEAGRKKEALELLKNGEEYYPYYLAARIAYGKLLREEGETDRAIEQFEFVNRTIPDNLIALKNLAPLYFEKSRLPEAKAMATSALALSPGDPEMTEIIQKVDAASAASSPPPPPPAPPQPEPKAPEEVAEPLSQEPEPATEAPAAPAPEETIVEMPHELFEKVAAEAVPEEPKQAAPAPPKESALPQTETMGDLLVNQGHIEEAMAVYEAVLAKDPGNKTVPEKLHSVRTMLRLIPPAEPTPPLSEPPVPEPTPEPAEEIPAEPQEEQEPEPSPAPEPEPEPEPLPEPLKEEAPPTMAEPEPEEQEPEPEVPYPPAPAPEPVAPSAPPSLPEGVAGKIVDAVQKRMGRAFTGYVRASLDGLSVETSDSGQWGDILAAEGVEIVRAVSDMTRMLGWGDLQGTVVWMDRATLYGLPIGTNEALFLALKPGANIGLCRLLVARTIEEALKDQE</sequence>
<keyword evidence="2" id="KW-0802">TPR repeat</keyword>
<feature type="compositionally biased region" description="Low complexity" evidence="3">
    <location>
        <begin position="164"/>
        <end position="174"/>
    </location>
</feature>
<dbReference type="Pfam" id="PF13174">
    <property type="entry name" value="TPR_6"/>
    <property type="match status" value="1"/>
</dbReference>
<dbReference type="EMBL" id="GG693887">
    <property type="protein sequence ID" value="EES51652.1"/>
    <property type="molecule type" value="Genomic_DNA"/>
</dbReference>
<reference evidence="4 5" key="1">
    <citation type="journal article" date="2009" name="Appl. Environ. Microbiol.">
        <title>Community genomic and proteomic analyses of chemoautotrophic iron-oxidizing "Leptospirillum rubarum" (Group II) and "Leptospirillum ferrodiazotrophum" (Group III) bacteria in acid mine drainage biofilms.</title>
        <authorList>
            <person name="Goltsman D.S."/>
            <person name="Denef V.J."/>
            <person name="Singer S.W."/>
            <person name="VerBerkmoes N.C."/>
            <person name="Lefsrud M."/>
            <person name="Mueller R.S."/>
            <person name="Dick G.J."/>
            <person name="Sun C.L."/>
            <person name="Wheeler K.E."/>
            <person name="Zemla A."/>
            <person name="Baker B.J."/>
            <person name="Hauser L."/>
            <person name="Land M."/>
            <person name="Shah M.B."/>
            <person name="Thelen M.P."/>
            <person name="Hettich R.L."/>
            <person name="Banfield J.F."/>
        </authorList>
    </citation>
    <scope>NUCLEOTIDE SEQUENCE [LARGE SCALE GENOMIC DNA]</scope>
</reference>
<organism evidence="4 5">
    <name type="scientific">Leptospirillum ferrodiazotrophum</name>
    <dbReference type="NCBI Taxonomy" id="412449"/>
    <lineage>
        <taxon>Bacteria</taxon>
        <taxon>Pseudomonadati</taxon>
        <taxon>Nitrospirota</taxon>
        <taxon>Nitrospiria</taxon>
        <taxon>Nitrospirales</taxon>
        <taxon>Nitrospiraceae</taxon>
        <taxon>Leptospirillum</taxon>
    </lineage>
</organism>
<keyword evidence="5" id="KW-1185">Reference proteome</keyword>
<accession>C6I0J7</accession>
<dbReference type="SUPFAM" id="SSF103196">
    <property type="entry name" value="Roadblock/LC7 domain"/>
    <property type="match status" value="1"/>
</dbReference>
<dbReference type="PRINTS" id="PR01217">
    <property type="entry name" value="PRICHEXTENSN"/>
</dbReference>
<dbReference type="InterPro" id="IPR019734">
    <property type="entry name" value="TPR_rpt"/>
</dbReference>
<dbReference type="SMART" id="SM00028">
    <property type="entry name" value="TPR"/>
    <property type="match status" value="3"/>
</dbReference>
<dbReference type="InterPro" id="IPR011990">
    <property type="entry name" value="TPR-like_helical_dom_sf"/>
</dbReference>
<dbReference type="Gene3D" id="3.30.450.30">
    <property type="entry name" value="Dynein light chain 2a, cytoplasmic"/>
    <property type="match status" value="1"/>
</dbReference>
<feature type="region of interest" description="Disordered" evidence="3">
    <location>
        <begin position="197"/>
        <end position="223"/>
    </location>
</feature>
<feature type="compositionally biased region" description="Pro residues" evidence="3">
    <location>
        <begin position="266"/>
        <end position="284"/>
    </location>
</feature>
<dbReference type="Gene3D" id="1.25.40.10">
    <property type="entry name" value="Tetratricopeptide repeat domain"/>
    <property type="match status" value="1"/>
</dbReference>
<dbReference type="InterPro" id="IPR051012">
    <property type="entry name" value="CellSynth/LPSAsmb/PSIAsmb"/>
</dbReference>